<protein>
    <submittedName>
        <fullName evidence="1">Cell division protein ZapA</fullName>
    </submittedName>
</protein>
<name>A0A0B7HAM0_9FLAO</name>
<reference evidence="2 3" key="1">
    <citation type="submission" date="2015-01" db="EMBL/GenBank/DDBJ databases">
        <authorList>
            <person name="MANFREDI Pablo"/>
        </authorList>
    </citation>
    <scope>NUCLEOTIDE SEQUENCE [LARGE SCALE GENOMIC DNA]</scope>
    <source>
        <strain evidence="2 3">Cc12</strain>
    </source>
</reference>
<dbReference type="OMA" id="NYAVRDK"/>
<dbReference type="Proteomes" id="UP000044026">
    <property type="component" value="Unassembled WGS sequence"/>
</dbReference>
<dbReference type="GO" id="GO:0051301">
    <property type="term" value="P:cell division"/>
    <property type="evidence" value="ECO:0007669"/>
    <property type="project" value="UniProtKB-KW"/>
</dbReference>
<evidence type="ECO:0000313" key="1">
    <source>
        <dbReference type="EMBL" id="ATA91190.1"/>
    </source>
</evidence>
<dbReference type="EMBL" id="CP022388">
    <property type="protein sequence ID" value="ATA91190.1"/>
    <property type="molecule type" value="Genomic_DNA"/>
</dbReference>
<dbReference type="Proteomes" id="UP000243136">
    <property type="component" value="Chromosome"/>
</dbReference>
<dbReference type="SUPFAM" id="SSF102829">
    <property type="entry name" value="Cell division protein ZapA-like"/>
    <property type="match status" value="1"/>
</dbReference>
<organism evidence="2 3">
    <name type="scientific">Capnocytophaga canimorsus</name>
    <dbReference type="NCBI Taxonomy" id="28188"/>
    <lineage>
        <taxon>Bacteria</taxon>
        <taxon>Pseudomonadati</taxon>
        <taxon>Bacteroidota</taxon>
        <taxon>Flavobacteriia</taxon>
        <taxon>Flavobacteriales</taxon>
        <taxon>Flavobacteriaceae</taxon>
        <taxon>Capnocytophaga</taxon>
    </lineage>
</organism>
<dbReference type="AlphaFoldDB" id="A0A0B7HAM0"/>
<evidence type="ECO:0000313" key="3">
    <source>
        <dbReference type="Proteomes" id="UP000044026"/>
    </source>
</evidence>
<dbReference type="EMBL" id="CDOE01000054">
    <property type="protein sequence ID" value="CEN35017.1"/>
    <property type="molecule type" value="Genomic_DNA"/>
</dbReference>
<keyword evidence="1" id="KW-0131">Cell cycle</keyword>
<gene>
    <name evidence="2" type="ORF">CCAN12_580021</name>
    <name evidence="1" type="ORF">CGC56_02825</name>
</gene>
<reference evidence="4" key="3">
    <citation type="submission" date="2017-06" db="EMBL/GenBank/DDBJ databases">
        <title>Capnocytophaga spp. assemblies.</title>
        <authorList>
            <person name="Gulvik C.A."/>
        </authorList>
    </citation>
    <scope>NUCLEOTIDE SEQUENCE [LARGE SCALE GENOMIC DNA]</scope>
    <source>
        <strain evidence="4">H5594</strain>
    </source>
</reference>
<keyword evidence="1" id="KW-0132">Cell division</keyword>
<reference evidence="1" key="2">
    <citation type="journal article" date="2017" name="Genome Announc.">
        <title>Twelve Complete Reference Genomes of Clinical Isolates in the Capnocytophaga Genus.</title>
        <authorList>
            <person name="Villarma A."/>
            <person name="Gulvik C.A."/>
            <person name="Rowe L.A."/>
            <person name="Sheth M."/>
            <person name="Juieng P."/>
            <person name="Nicholson A.C."/>
            <person name="Loparev V.N."/>
            <person name="McQuiston J.R."/>
        </authorList>
    </citation>
    <scope>NUCLEOTIDE SEQUENCE</scope>
    <source>
        <strain evidence="1">H5594</strain>
    </source>
</reference>
<evidence type="ECO:0000313" key="4">
    <source>
        <dbReference type="Proteomes" id="UP000243136"/>
    </source>
</evidence>
<dbReference type="Pfam" id="PF05164">
    <property type="entry name" value="ZapA"/>
    <property type="match status" value="1"/>
</dbReference>
<evidence type="ECO:0000313" key="2">
    <source>
        <dbReference type="EMBL" id="CEN35017.1"/>
    </source>
</evidence>
<proteinExistence type="predicted"/>
<sequence>MDNTLKIKLSIGDRVYPMRILPHQEEGFRKAAKSINDMIHQFEMNYELKDKTDALAMCAISLATRIEQSKLNEDSQVVETKEKLEEIHTLIDEIAQKNVL</sequence>
<dbReference type="GeneID" id="69579902"/>
<dbReference type="InterPro" id="IPR007838">
    <property type="entry name" value="Cell_div_ZapA-like"/>
</dbReference>
<dbReference type="InterPro" id="IPR036192">
    <property type="entry name" value="Cell_div_ZapA-like_sf"/>
</dbReference>
<dbReference type="RefSeq" id="WP_013997548.1">
    <property type="nucleotide sequence ID" value="NZ_BOQJ01000003.1"/>
</dbReference>
<accession>A0A0B7HAM0</accession>